<dbReference type="Pfam" id="PF04357">
    <property type="entry name" value="TamB"/>
    <property type="match status" value="1"/>
</dbReference>
<gene>
    <name evidence="6" type="ORF">C1702_01635</name>
</gene>
<keyword evidence="7" id="KW-1185">Reference proteome</keyword>
<dbReference type="GO" id="GO:0097347">
    <property type="term" value="C:TAM protein secretion complex"/>
    <property type="evidence" value="ECO:0007669"/>
    <property type="project" value="TreeGrafter"/>
</dbReference>
<evidence type="ECO:0000256" key="2">
    <source>
        <dbReference type="ARBA" id="ARBA00022692"/>
    </source>
</evidence>
<reference evidence="6 7" key="1">
    <citation type="submission" date="2018-02" db="EMBL/GenBank/DDBJ databases">
        <title>Reclassifiation of [Polyangium] brachysporum DSM 7029 as Guopingzhaonella breviflexa gen. nov., sp. nov., a member of the family Comamonadaceae.</title>
        <authorList>
            <person name="Tang B."/>
        </authorList>
    </citation>
    <scope>NUCLEOTIDE SEQUENCE [LARGE SCALE GENOMIC DNA]</scope>
    <source>
        <strain evidence="6 7">DSM 15344</strain>
    </source>
</reference>
<dbReference type="InterPro" id="IPR007452">
    <property type="entry name" value="TamB_C"/>
</dbReference>
<name>A0A2S5T9U0_9BURK</name>
<protein>
    <recommendedName>
        <fullName evidence="5">Translocation and assembly module TamB C-terminal domain-containing protein</fullName>
    </recommendedName>
</protein>
<dbReference type="EMBL" id="PSNY01000001">
    <property type="protein sequence ID" value="PPE71719.1"/>
    <property type="molecule type" value="Genomic_DNA"/>
</dbReference>
<keyword evidence="2" id="KW-0812">Transmembrane</keyword>
<feature type="domain" description="Translocation and assembly module TamB C-terminal" evidence="5">
    <location>
        <begin position="1077"/>
        <end position="1412"/>
    </location>
</feature>
<keyword evidence="4" id="KW-0472">Membrane</keyword>
<proteinExistence type="predicted"/>
<evidence type="ECO:0000313" key="6">
    <source>
        <dbReference type="EMBL" id="PPE71719.1"/>
    </source>
</evidence>
<dbReference type="RefSeq" id="WP_104355909.1">
    <property type="nucleotide sequence ID" value="NZ_CP064338.1"/>
</dbReference>
<accession>A0A2S5T9U0</accession>
<organism evidence="6 7">
    <name type="scientific">Caldimonas thermodepolymerans</name>
    <dbReference type="NCBI Taxonomy" id="215580"/>
    <lineage>
        <taxon>Bacteria</taxon>
        <taxon>Pseudomonadati</taxon>
        <taxon>Pseudomonadota</taxon>
        <taxon>Betaproteobacteria</taxon>
        <taxon>Burkholderiales</taxon>
        <taxon>Sphaerotilaceae</taxon>
        <taxon>Caldimonas</taxon>
    </lineage>
</organism>
<evidence type="ECO:0000256" key="4">
    <source>
        <dbReference type="ARBA" id="ARBA00023136"/>
    </source>
</evidence>
<keyword evidence="3" id="KW-1133">Transmembrane helix</keyword>
<evidence type="ECO:0000256" key="1">
    <source>
        <dbReference type="ARBA" id="ARBA00004167"/>
    </source>
</evidence>
<dbReference type="PANTHER" id="PTHR36985:SF1">
    <property type="entry name" value="TRANSLOCATION AND ASSEMBLY MODULE SUBUNIT TAMB"/>
    <property type="match status" value="1"/>
</dbReference>
<evidence type="ECO:0000313" key="7">
    <source>
        <dbReference type="Proteomes" id="UP000239406"/>
    </source>
</evidence>
<dbReference type="GO" id="GO:0005886">
    <property type="term" value="C:plasma membrane"/>
    <property type="evidence" value="ECO:0007669"/>
    <property type="project" value="InterPro"/>
</dbReference>
<dbReference type="Proteomes" id="UP000239406">
    <property type="component" value="Unassembled WGS sequence"/>
</dbReference>
<dbReference type="PANTHER" id="PTHR36985">
    <property type="entry name" value="TRANSLOCATION AND ASSEMBLY MODULE SUBUNIT TAMB"/>
    <property type="match status" value="1"/>
</dbReference>
<comment type="caution">
    <text evidence="6">The sequence shown here is derived from an EMBL/GenBank/DDBJ whole genome shotgun (WGS) entry which is preliminary data.</text>
</comment>
<evidence type="ECO:0000256" key="3">
    <source>
        <dbReference type="ARBA" id="ARBA00022989"/>
    </source>
</evidence>
<comment type="subcellular location">
    <subcellularLocation>
        <location evidence="1">Membrane</location>
        <topology evidence="1">Single-pass membrane protein</topology>
    </subcellularLocation>
</comment>
<evidence type="ECO:0000259" key="5">
    <source>
        <dbReference type="Pfam" id="PF04357"/>
    </source>
</evidence>
<sequence length="1413" mass="150217">MSRPAPPSPAPAGRPRRRWWPWLLAALVLLAALLVGAGAGLRWVLHTESGTRWALDQAARHVPGFVVRDPQGSLLGDFQARQLVVPAGATTVEVQQLHWSGLRLHGWRLSAPYVQLGATEIAAGRVVVRSGLPEEAAAAARPQPPASLRLPLGVQVDALRVDELVLPDQAVPVTALRARLVAGEQHAIESFSAAWNGLRAEGEARIGADAPLPVQARVRVTSDPEAGAGAPIPAWAQDVQAELGADGPLERLAATLSLHMQEQSLQAEAGLAPFEPLPLSRLDARFRKLDLARLLGPFTALAPTTQLDGSAVVTLRDGGQPMGIEVELANVVPGSWHALRLPLARAVVQASGEGRRWTVQRAELDAAGAPGHPAGRLSATGSWNDGELQLQATLASLVLEALDQRLPPMLLSGPVTVQMTPGATPDAPFGTVQLRTTLQGGLTRRGRAGAPQALQDGQPVQLVLEADGTPTRYQVTTLEARAGEARLQARGSAQRDERERWQVQAGLDLRAFNPAQWVPGPPEAAWRRQRHALNGTVKVDAEVPAQAPDAATLLRQLRGTLQVALDDSLLAGQAAQLGLKLDADGAGRLGAQGQLLAAGNTATLDGLVRLPVAGRAAPADDHVRLTLEAPALQRLAGLAEALGLGTLQGQARLQAEVQGPLGGWIVQATAPAPRRGMGTPALPPLRTEGQADVQALRAGGIGLDRLQGRWDASTEGAGRLSADLQAAQLRLPGLQVPAATLRADGSLAAHRAQLEAALEPATGRAAATTPDGRPAAPLALTLALAGRWDEAGSPPGWRGTLETLALRPTDSAPALLRGEQALPLLVAENLRLAWLEDAGGGRRLEIEPGQLRLLDQVVRWSEARWRRGAGDPQLDVELQVEPVAIIPLLQRVQPDFGWEGDLRIGARVSLHTDPEVRARIELARTGGDVRINEFGVVQALGLGELQLRLEAAQGTWRFSQRIAGSNLGRIVGDQAVRTLPTALWPQPEAPVAGQLEMQVDNLAGWGIWMPAGWRLGGQLSAQLEIAGQFGGPNLVGRLEGRQLAVRNAIEGVNLHDGTLRMSFEGETARVETLRFAAGDGHAELQGSAQLGADPVARLQLQAKQFAVLSRVDRRVVVSGEAAMQLDRERIGVEGRFRADEGLIDISRADAPSLSEDVVVRGADDEDEDAAAKASAGPARDLALDLRVNLGERFRLRGRGIDTRLEGDLHLTSPRNRLAVAGEIRTVDGSYQAYGQDLEIERGVLTFVGEVANPRLDIVAIRPNLDQRVGVTVSGSALSPRVSLFSEPPLSDTEKLALLVTGRSYDTLAGNQTLLLQRAALALLAGDGSGEGRNIMDMMPLDELSVRQTEGAVPDTVVSIGKQISDRIYVGYERGLSAAAGSWQVVYRIAQRFTLRAQAGQDSALDLVWMFRWN</sequence>
<dbReference type="GO" id="GO:0009306">
    <property type="term" value="P:protein secretion"/>
    <property type="evidence" value="ECO:0007669"/>
    <property type="project" value="InterPro"/>
</dbReference>